<dbReference type="STRING" id="1237149.C900_03117"/>
<sequence>MDQPKNLQQRTKKYSLDIIKVFQSLPKTTEAQILGKQLLRSGTSVGANTRSAFRGRSGKEFRAKLSIVVEEADEAIFWLELIKESGILVCDDLENLIEESDALVSIFISIIKKNAES</sequence>
<dbReference type="SUPFAM" id="SSF158446">
    <property type="entry name" value="IVS-encoded protein-like"/>
    <property type="match status" value="1"/>
</dbReference>
<proteinExistence type="predicted"/>
<evidence type="ECO:0000313" key="2">
    <source>
        <dbReference type="Proteomes" id="UP000011135"/>
    </source>
</evidence>
<dbReference type="PANTHER" id="PTHR38471:SF2">
    <property type="entry name" value="FOUR HELIX BUNDLE PROTEIN"/>
    <property type="match status" value="1"/>
</dbReference>
<dbReference type="eggNOG" id="ENOG5032RWC">
    <property type="taxonomic scope" value="Bacteria"/>
</dbReference>
<dbReference type="PIRSF" id="PIRSF035652">
    <property type="entry name" value="CHP02436"/>
    <property type="match status" value="1"/>
</dbReference>
<dbReference type="NCBIfam" id="TIGR02436">
    <property type="entry name" value="four helix bundle protein"/>
    <property type="match status" value="1"/>
</dbReference>
<dbReference type="Pfam" id="PF05635">
    <property type="entry name" value="23S_rRNA_IVP"/>
    <property type="match status" value="1"/>
</dbReference>
<dbReference type="InterPro" id="IPR036583">
    <property type="entry name" value="23S_rRNA_IVS_sf"/>
</dbReference>
<protein>
    <recommendedName>
        <fullName evidence="3">Four helix bundle protein</fullName>
    </recommendedName>
</protein>
<evidence type="ECO:0008006" key="3">
    <source>
        <dbReference type="Google" id="ProtNLM"/>
    </source>
</evidence>
<comment type="caution">
    <text evidence="1">The sequence shown here is derived from an EMBL/GenBank/DDBJ whole genome shotgun (WGS) entry which is preliminary data.</text>
</comment>
<evidence type="ECO:0000313" key="1">
    <source>
        <dbReference type="EMBL" id="ELR70987.1"/>
    </source>
</evidence>
<dbReference type="Gene3D" id="1.20.1440.60">
    <property type="entry name" value="23S rRNA-intervening sequence"/>
    <property type="match status" value="1"/>
</dbReference>
<dbReference type="EMBL" id="AMZN01000046">
    <property type="protein sequence ID" value="ELR70987.1"/>
    <property type="molecule type" value="Genomic_DNA"/>
</dbReference>
<organism evidence="1 2">
    <name type="scientific">Fulvivirga imtechensis AK7</name>
    <dbReference type="NCBI Taxonomy" id="1237149"/>
    <lineage>
        <taxon>Bacteria</taxon>
        <taxon>Pseudomonadati</taxon>
        <taxon>Bacteroidota</taxon>
        <taxon>Cytophagia</taxon>
        <taxon>Cytophagales</taxon>
        <taxon>Fulvivirgaceae</taxon>
        <taxon>Fulvivirga</taxon>
    </lineage>
</organism>
<dbReference type="InterPro" id="IPR012657">
    <property type="entry name" value="23S_rRNA-intervening_sequence"/>
</dbReference>
<gene>
    <name evidence="1" type="ORF">C900_03117</name>
</gene>
<name>L8JUL8_9BACT</name>
<dbReference type="AlphaFoldDB" id="L8JUL8"/>
<reference evidence="1 2" key="1">
    <citation type="submission" date="2012-12" db="EMBL/GenBank/DDBJ databases">
        <title>Genome assembly of Fulvivirga imtechensis AK7.</title>
        <authorList>
            <person name="Nupur N."/>
            <person name="Khatri I."/>
            <person name="Kumar R."/>
            <person name="Subramanian S."/>
            <person name="Pinnaka A."/>
        </authorList>
    </citation>
    <scope>NUCLEOTIDE SEQUENCE [LARGE SCALE GENOMIC DNA]</scope>
    <source>
        <strain evidence="1 2">AK7</strain>
    </source>
</reference>
<keyword evidence="2" id="KW-1185">Reference proteome</keyword>
<dbReference type="PANTHER" id="PTHR38471">
    <property type="entry name" value="FOUR HELIX BUNDLE PROTEIN"/>
    <property type="match status" value="1"/>
</dbReference>
<dbReference type="RefSeq" id="WP_009580469.1">
    <property type="nucleotide sequence ID" value="NZ_AMZN01000046.1"/>
</dbReference>
<accession>L8JUL8</accession>
<dbReference type="OrthoDB" id="285993at2"/>
<dbReference type="Proteomes" id="UP000011135">
    <property type="component" value="Unassembled WGS sequence"/>
</dbReference>